<comment type="caution">
    <text evidence="2">The sequence shown here is derived from an EMBL/GenBank/DDBJ whole genome shotgun (WGS) entry which is preliminary data.</text>
</comment>
<protein>
    <submittedName>
        <fullName evidence="2">Tail fiber protein</fullName>
    </submittedName>
</protein>
<dbReference type="Pfam" id="PF07484">
    <property type="entry name" value="Collar"/>
    <property type="match status" value="1"/>
</dbReference>
<gene>
    <name evidence="2" type="ORF">M0L20_23080</name>
</gene>
<keyword evidence="3" id="KW-1185">Reference proteome</keyword>
<dbReference type="EMBL" id="JALPRF010000004">
    <property type="protein sequence ID" value="MCK8494771.1"/>
    <property type="molecule type" value="Genomic_DNA"/>
</dbReference>
<dbReference type="RefSeq" id="WP_248479357.1">
    <property type="nucleotide sequence ID" value="NZ_JALPRF010000004.1"/>
</dbReference>
<evidence type="ECO:0000259" key="1">
    <source>
        <dbReference type="Pfam" id="PF07484"/>
    </source>
</evidence>
<name>A0ABT0HRH5_9BACT</name>
<sequence length="178" mass="18496">MEPYIGEIRIFPGNFAPVGWLYCNGQSVNISDYQALFQLIGTTYGGDGQTKFALPNLQGRAVVGQGAGQGLSTYVLGQQAGQEAVTVTANQMPVHQHAVQVSTQAHVGAPAQVSPNGAYFGDQGEAAYQSTAGSATLATDAVIGQTSSSGGGQSHTNLQPYLVINYIIATDGIYPTQQ</sequence>
<dbReference type="SUPFAM" id="SSF88874">
    <property type="entry name" value="Receptor-binding domain of short tail fibre protein gp12"/>
    <property type="match status" value="1"/>
</dbReference>
<dbReference type="Proteomes" id="UP001202180">
    <property type="component" value="Unassembled WGS sequence"/>
</dbReference>
<proteinExistence type="predicted"/>
<dbReference type="Gene3D" id="3.90.1340.10">
    <property type="entry name" value="Phage tail collar domain"/>
    <property type="match status" value="1"/>
</dbReference>
<reference evidence="2 3" key="1">
    <citation type="submission" date="2022-04" db="EMBL/GenBank/DDBJ databases">
        <title>Spirosoma sp. strain RP8 genome sequencing and assembly.</title>
        <authorList>
            <person name="Jung Y."/>
        </authorList>
    </citation>
    <scope>NUCLEOTIDE SEQUENCE [LARGE SCALE GENOMIC DNA]</scope>
    <source>
        <strain evidence="2 3">RP8</strain>
    </source>
</reference>
<feature type="domain" description="Phage tail collar" evidence="1">
    <location>
        <begin position="6"/>
        <end position="61"/>
    </location>
</feature>
<evidence type="ECO:0000313" key="3">
    <source>
        <dbReference type="Proteomes" id="UP001202180"/>
    </source>
</evidence>
<organism evidence="2 3">
    <name type="scientific">Spirosoma liriopis</name>
    <dbReference type="NCBI Taxonomy" id="2937440"/>
    <lineage>
        <taxon>Bacteria</taxon>
        <taxon>Pseudomonadati</taxon>
        <taxon>Bacteroidota</taxon>
        <taxon>Cytophagia</taxon>
        <taxon>Cytophagales</taxon>
        <taxon>Cytophagaceae</taxon>
        <taxon>Spirosoma</taxon>
    </lineage>
</organism>
<dbReference type="InterPro" id="IPR037053">
    <property type="entry name" value="Phage_tail_collar_dom_sf"/>
</dbReference>
<accession>A0ABT0HRH5</accession>
<evidence type="ECO:0000313" key="2">
    <source>
        <dbReference type="EMBL" id="MCK8494771.1"/>
    </source>
</evidence>
<dbReference type="InterPro" id="IPR011083">
    <property type="entry name" value="Phage_tail_collar_dom"/>
</dbReference>